<dbReference type="GO" id="GO:0003700">
    <property type="term" value="F:DNA-binding transcription factor activity"/>
    <property type="evidence" value="ECO:0007669"/>
    <property type="project" value="InterPro"/>
</dbReference>
<dbReference type="Pfam" id="PF07702">
    <property type="entry name" value="UTRA"/>
    <property type="match status" value="1"/>
</dbReference>
<feature type="domain" description="HTH gntR-type" evidence="4">
    <location>
        <begin position="13"/>
        <end position="81"/>
    </location>
</feature>
<dbReference type="EMBL" id="JAAH01000151">
    <property type="protein sequence ID" value="KDE70042.1"/>
    <property type="molecule type" value="Genomic_DNA"/>
</dbReference>
<evidence type="ECO:0000256" key="3">
    <source>
        <dbReference type="ARBA" id="ARBA00023163"/>
    </source>
</evidence>
<dbReference type="PROSITE" id="PS50949">
    <property type="entry name" value="HTH_GNTR"/>
    <property type="match status" value="1"/>
</dbReference>
<dbReference type="Gene3D" id="1.10.10.10">
    <property type="entry name" value="Winged helix-like DNA-binding domain superfamily/Winged helix DNA-binding domain"/>
    <property type="match status" value="1"/>
</dbReference>
<dbReference type="SMART" id="SM00866">
    <property type="entry name" value="UTRA"/>
    <property type="match status" value="1"/>
</dbReference>
<dbReference type="InterPro" id="IPR036390">
    <property type="entry name" value="WH_DNA-bd_sf"/>
</dbReference>
<dbReference type="AlphaFoldDB" id="A0AB73C0Y7"/>
<dbReference type="Pfam" id="PF00392">
    <property type="entry name" value="GntR"/>
    <property type="match status" value="1"/>
</dbReference>
<dbReference type="SMART" id="SM00345">
    <property type="entry name" value="HTH_GNTR"/>
    <property type="match status" value="1"/>
</dbReference>
<sequence>MEKNNKKQLEYNSPYYIQLREIIRNKIEMGEYPLGTAIPSESELSITYGLNKKTVRNALKLLEKEGLLKKIQGKGIYVKGEKLEKKLTYQQGFIRKTECANEKIKVKTIKKYFRKAGKYYSKLLKIDPEDIIYYVQQVVMKNGKPVSIQESFIPRYILPRIEDIELSIYSISEVFYFYKILIEETIQELEIVKINKKNANILNIENEDFILKCSGINIDSLGRKVEYFNHFSRGDILNYHVNFIK</sequence>
<dbReference type="RefSeq" id="WP_035906910.1">
    <property type="nucleotide sequence ID" value="NZ_JAAH01000151.1"/>
</dbReference>
<evidence type="ECO:0000256" key="1">
    <source>
        <dbReference type="ARBA" id="ARBA00023015"/>
    </source>
</evidence>
<accession>A0AB73C0Y7</accession>
<dbReference type="PANTHER" id="PTHR44846:SF1">
    <property type="entry name" value="MANNOSYL-D-GLYCERATE TRANSPORT_METABOLISM SYSTEM REPRESSOR MNGR-RELATED"/>
    <property type="match status" value="1"/>
</dbReference>
<dbReference type="InterPro" id="IPR050679">
    <property type="entry name" value="Bact_HTH_transcr_reg"/>
</dbReference>
<dbReference type="Gene3D" id="3.40.1410.10">
    <property type="entry name" value="Chorismate lyase-like"/>
    <property type="match status" value="1"/>
</dbReference>
<dbReference type="InterPro" id="IPR011663">
    <property type="entry name" value="UTRA"/>
</dbReference>
<dbReference type="InterPro" id="IPR000524">
    <property type="entry name" value="Tscrpt_reg_HTH_GntR"/>
</dbReference>
<evidence type="ECO:0000313" key="6">
    <source>
        <dbReference type="Proteomes" id="UP000027058"/>
    </source>
</evidence>
<evidence type="ECO:0000259" key="4">
    <source>
        <dbReference type="PROSITE" id="PS50949"/>
    </source>
</evidence>
<dbReference type="SUPFAM" id="SSF46785">
    <property type="entry name" value="Winged helix' DNA-binding domain"/>
    <property type="match status" value="1"/>
</dbReference>
<keyword evidence="1" id="KW-0805">Transcription regulation</keyword>
<gene>
    <name evidence="5" type="ORF">FUSO8_09785</name>
</gene>
<dbReference type="GO" id="GO:0045892">
    <property type="term" value="P:negative regulation of DNA-templated transcription"/>
    <property type="evidence" value="ECO:0007669"/>
    <property type="project" value="TreeGrafter"/>
</dbReference>
<dbReference type="Proteomes" id="UP000027058">
    <property type="component" value="Unassembled WGS sequence"/>
</dbReference>
<name>A0AB73C0Y7_9FUSO</name>
<dbReference type="PANTHER" id="PTHR44846">
    <property type="entry name" value="MANNOSYL-D-GLYCERATE TRANSPORT/METABOLISM SYSTEM REPRESSOR MNGR-RELATED"/>
    <property type="match status" value="1"/>
</dbReference>
<comment type="caution">
    <text evidence="5">The sequence shown here is derived from an EMBL/GenBank/DDBJ whole genome shotgun (WGS) entry which is preliminary data.</text>
</comment>
<evidence type="ECO:0000256" key="2">
    <source>
        <dbReference type="ARBA" id="ARBA00023125"/>
    </source>
</evidence>
<dbReference type="InterPro" id="IPR028978">
    <property type="entry name" value="Chorismate_lyase_/UTRA_dom_sf"/>
</dbReference>
<reference evidence="5 6" key="1">
    <citation type="submission" date="2014-01" db="EMBL/GenBank/DDBJ databases">
        <title>Comparative genomics of Fusobacterium necrophorum wild isolates.</title>
        <authorList>
            <person name="Kittichotirat W."/>
            <person name="Bumgarner R.E."/>
            <person name="Lawrence P."/>
        </authorList>
    </citation>
    <scope>NUCLEOTIDE SEQUENCE [LARGE SCALE GENOMIC DNA]</scope>
    <source>
        <strain evidence="5 6">DJ-2</strain>
    </source>
</reference>
<dbReference type="SUPFAM" id="SSF64288">
    <property type="entry name" value="Chorismate lyase-like"/>
    <property type="match status" value="1"/>
</dbReference>
<dbReference type="GO" id="GO:0003677">
    <property type="term" value="F:DNA binding"/>
    <property type="evidence" value="ECO:0007669"/>
    <property type="project" value="UniProtKB-KW"/>
</dbReference>
<keyword evidence="2" id="KW-0238">DNA-binding</keyword>
<dbReference type="InterPro" id="IPR036388">
    <property type="entry name" value="WH-like_DNA-bd_sf"/>
</dbReference>
<protein>
    <recommendedName>
        <fullName evidence="4">HTH gntR-type domain-containing protein</fullName>
    </recommendedName>
</protein>
<dbReference type="PRINTS" id="PR00035">
    <property type="entry name" value="HTHGNTR"/>
</dbReference>
<organism evidence="5 6">
    <name type="scientific">Fusobacterium necrophorum DJ-2</name>
    <dbReference type="NCBI Taxonomy" id="1441737"/>
    <lineage>
        <taxon>Bacteria</taxon>
        <taxon>Fusobacteriati</taxon>
        <taxon>Fusobacteriota</taxon>
        <taxon>Fusobacteriia</taxon>
        <taxon>Fusobacteriales</taxon>
        <taxon>Fusobacteriaceae</taxon>
        <taxon>Fusobacterium</taxon>
    </lineage>
</organism>
<proteinExistence type="predicted"/>
<evidence type="ECO:0000313" key="5">
    <source>
        <dbReference type="EMBL" id="KDE70042.1"/>
    </source>
</evidence>
<keyword evidence="3" id="KW-0804">Transcription</keyword>